<protein>
    <submittedName>
        <fullName evidence="3">PPOX class F420-dependent enzyme</fullName>
    </submittedName>
</protein>
<organism evidence="3 4">
    <name type="scientific">Cnuibacter physcomitrellae</name>
    <dbReference type="NCBI Taxonomy" id="1619308"/>
    <lineage>
        <taxon>Bacteria</taxon>
        <taxon>Bacillati</taxon>
        <taxon>Actinomycetota</taxon>
        <taxon>Actinomycetes</taxon>
        <taxon>Micrococcales</taxon>
        <taxon>Microbacteriaceae</taxon>
        <taxon>Cnuibacter</taxon>
    </lineage>
</organism>
<reference evidence="3 4" key="1">
    <citation type="submission" date="2017-04" db="EMBL/GenBank/DDBJ databases">
        <authorList>
            <person name="Afonso C.L."/>
            <person name="Miller P.J."/>
            <person name="Scott M.A."/>
            <person name="Spackman E."/>
            <person name="Goraichik I."/>
            <person name="Dimitrov K.M."/>
            <person name="Suarez D.L."/>
            <person name="Swayne D.E."/>
        </authorList>
    </citation>
    <scope>NUCLEOTIDE SEQUENCE [LARGE SCALE GENOMIC DNA]</scope>
    <source>
        <strain evidence="4">XA(T)</strain>
    </source>
</reference>
<dbReference type="InterPro" id="IPR012349">
    <property type="entry name" value="Split_barrel_FMN-bd"/>
</dbReference>
<proteinExistence type="predicted"/>
<dbReference type="Pfam" id="PF01243">
    <property type="entry name" value="PNPOx_N"/>
    <property type="match status" value="1"/>
</dbReference>
<evidence type="ECO:0000313" key="3">
    <source>
        <dbReference type="EMBL" id="ARJ03836.1"/>
    </source>
</evidence>
<evidence type="ECO:0000313" key="4">
    <source>
        <dbReference type="Proteomes" id="UP000192775"/>
    </source>
</evidence>
<dbReference type="InterPro" id="IPR011576">
    <property type="entry name" value="Pyridox_Oxase_N"/>
</dbReference>
<dbReference type="GO" id="GO:0070967">
    <property type="term" value="F:coenzyme F420 binding"/>
    <property type="evidence" value="ECO:0007669"/>
    <property type="project" value="TreeGrafter"/>
</dbReference>
<evidence type="ECO:0000259" key="2">
    <source>
        <dbReference type="Pfam" id="PF01243"/>
    </source>
</evidence>
<dbReference type="KEGG" id="cphy:B5808_00245"/>
<keyword evidence="1" id="KW-0560">Oxidoreductase</keyword>
<dbReference type="RefSeq" id="WP_085017648.1">
    <property type="nucleotide sequence ID" value="NZ_BMHD01000001.1"/>
</dbReference>
<accession>A0A1X9LF55</accession>
<dbReference type="EMBL" id="CP020715">
    <property type="protein sequence ID" value="ARJ03836.1"/>
    <property type="molecule type" value="Genomic_DNA"/>
</dbReference>
<dbReference type="Gene3D" id="2.30.110.10">
    <property type="entry name" value="Electron Transport, Fmn-binding Protein, Chain A"/>
    <property type="match status" value="1"/>
</dbReference>
<dbReference type="InterPro" id="IPR019920">
    <property type="entry name" value="F420-binding_dom_put"/>
</dbReference>
<name>A0A1X9LF55_9MICO</name>
<dbReference type="Proteomes" id="UP000192775">
    <property type="component" value="Chromosome"/>
</dbReference>
<dbReference type="PANTHER" id="PTHR35176:SF1">
    <property type="entry name" value="F420H(2)-DEPENDENT BILIVERDIN REDUCTASE"/>
    <property type="match status" value="1"/>
</dbReference>
<dbReference type="NCBIfam" id="TIGR03618">
    <property type="entry name" value="Rv1155_F420"/>
    <property type="match status" value="1"/>
</dbReference>
<feature type="domain" description="Pyridoxamine 5'-phosphate oxidase N-terminal" evidence="2">
    <location>
        <begin position="4"/>
        <end position="121"/>
    </location>
</feature>
<dbReference type="GO" id="GO:0016627">
    <property type="term" value="F:oxidoreductase activity, acting on the CH-CH group of donors"/>
    <property type="evidence" value="ECO:0007669"/>
    <property type="project" value="TreeGrafter"/>
</dbReference>
<dbReference type="STRING" id="1619308.B5808_00245"/>
<evidence type="ECO:0000256" key="1">
    <source>
        <dbReference type="ARBA" id="ARBA00023002"/>
    </source>
</evidence>
<dbReference type="GO" id="GO:0005829">
    <property type="term" value="C:cytosol"/>
    <property type="evidence" value="ECO:0007669"/>
    <property type="project" value="TreeGrafter"/>
</dbReference>
<dbReference type="PANTHER" id="PTHR35176">
    <property type="entry name" value="HEME OXYGENASE HI_0854-RELATED"/>
    <property type="match status" value="1"/>
</dbReference>
<sequence length="128" mass="14152">MRELTDEGRTFLEDYHLATLSTMAPWGGIHVVAVGFTLGADGIVRIITNAGSQKVRNILRDPTATVAQVEKARWLSIQGIASVHDDRDEVATAVELYSRRYRPPRPNPERVALHIRPTRILASAGLLV</sequence>
<dbReference type="InterPro" id="IPR052019">
    <property type="entry name" value="F420H2_bilvrd_red/Heme_oxyg"/>
</dbReference>
<gene>
    <name evidence="3" type="ORF">B5808_00245</name>
</gene>
<keyword evidence="4" id="KW-1185">Reference proteome</keyword>
<dbReference type="AlphaFoldDB" id="A0A1X9LF55"/>
<dbReference type="SUPFAM" id="SSF50475">
    <property type="entry name" value="FMN-binding split barrel"/>
    <property type="match status" value="1"/>
</dbReference>